<gene>
    <name evidence="1" type="ORF">E4T80_03135</name>
</gene>
<organism evidence="1 2">
    <name type="scientific">Muribacter muris</name>
    <dbReference type="NCBI Taxonomy" id="67855"/>
    <lineage>
        <taxon>Bacteria</taxon>
        <taxon>Pseudomonadati</taxon>
        <taxon>Pseudomonadota</taxon>
        <taxon>Gammaproteobacteria</taxon>
        <taxon>Pasteurellales</taxon>
        <taxon>Pasteurellaceae</taxon>
        <taxon>Muribacter</taxon>
    </lineage>
</organism>
<comment type="caution">
    <text evidence="1">The sequence shown here is derived from an EMBL/GenBank/DDBJ whole genome shotgun (WGS) entry which is preliminary data.</text>
</comment>
<evidence type="ECO:0000313" key="1">
    <source>
        <dbReference type="EMBL" id="TFV11983.1"/>
    </source>
</evidence>
<proteinExistence type="predicted"/>
<name>A0A4Y9K1U8_9PAST</name>
<reference evidence="1 2" key="1">
    <citation type="submission" date="2019-03" db="EMBL/GenBank/DDBJ databases">
        <title>Diversity of the mouse oral microbiome.</title>
        <authorList>
            <person name="Joseph S."/>
            <person name="Aduse-Opoku J."/>
            <person name="Curtis M."/>
            <person name="Wade W."/>
            <person name="Hashim A."/>
        </authorList>
    </citation>
    <scope>NUCLEOTIDE SEQUENCE [LARGE SCALE GENOMIC DNA]</scope>
    <source>
        <strain evidence="1 2">WT12</strain>
    </source>
</reference>
<dbReference type="Proteomes" id="UP000297396">
    <property type="component" value="Unassembled WGS sequence"/>
</dbReference>
<dbReference type="AlphaFoldDB" id="A0A4Y9K1U8"/>
<evidence type="ECO:0000313" key="2">
    <source>
        <dbReference type="Proteomes" id="UP000297396"/>
    </source>
</evidence>
<protein>
    <submittedName>
        <fullName evidence="1">Uncharacterized protein</fullName>
    </submittedName>
</protein>
<accession>A0A4Y9K1U8</accession>
<dbReference type="EMBL" id="SPPA01000005">
    <property type="protein sequence ID" value="TFV11983.1"/>
    <property type="molecule type" value="Genomic_DNA"/>
</dbReference>
<dbReference type="RefSeq" id="WP_135054869.1">
    <property type="nucleotide sequence ID" value="NZ_JADGLC010000005.1"/>
</dbReference>
<sequence length="160" mass="18561">MKFSEHKFCLENEEAKQFIELLKAYDKTPEWLKANNALWRTISFVPNDRAELQGTIPGATIQIEYKLNKRIQETGKMVLTLHKTVKGVKLRAYQLETNDESKVTSHNGNQEIRGTHEHIGQEVIKLSPLFPIEDITQWFKYFCEKIHLAYTGEDLQSPQG</sequence>
<dbReference type="OrthoDB" id="5679621at2"/>